<dbReference type="Pfam" id="PF18479">
    <property type="entry name" value="PIN_11"/>
    <property type="match status" value="1"/>
</dbReference>
<evidence type="ECO:0000259" key="2">
    <source>
        <dbReference type="Pfam" id="PF18479"/>
    </source>
</evidence>
<feature type="domain" description="Ysc84 actin-binding" evidence="1">
    <location>
        <begin position="50"/>
        <end position="167"/>
    </location>
</feature>
<dbReference type="InterPro" id="IPR041192">
    <property type="entry name" value="PIN_11"/>
</dbReference>
<gene>
    <name evidence="3" type="ORF">DGYR_LOCUS5030</name>
</gene>
<dbReference type="InterPro" id="IPR007461">
    <property type="entry name" value="Ysc84_actin-binding"/>
</dbReference>
<dbReference type="Pfam" id="PF04366">
    <property type="entry name" value="Ysc84"/>
    <property type="match status" value="1"/>
</dbReference>
<dbReference type="GO" id="GO:0035091">
    <property type="term" value="F:phosphatidylinositol binding"/>
    <property type="evidence" value="ECO:0007669"/>
    <property type="project" value="TreeGrafter"/>
</dbReference>
<dbReference type="PANTHER" id="PTHR15629:SF2">
    <property type="entry name" value="SH3 DOMAIN-CONTAINING YSC84-LIKE PROTEIN 1"/>
    <property type="match status" value="1"/>
</dbReference>
<keyword evidence="4" id="KW-1185">Reference proteome</keyword>
<feature type="domain" description="ZNF451 PIN-like" evidence="2">
    <location>
        <begin position="254"/>
        <end position="367"/>
    </location>
</feature>
<reference evidence="3 4" key="1">
    <citation type="submission" date="2020-08" db="EMBL/GenBank/DDBJ databases">
        <authorList>
            <person name="Hejnol A."/>
        </authorList>
    </citation>
    <scope>NUCLEOTIDE SEQUENCE [LARGE SCALE GENOMIC DNA]</scope>
</reference>
<dbReference type="EMBL" id="CAJFCJ010000006">
    <property type="protein sequence ID" value="CAD5116393.1"/>
    <property type="molecule type" value="Genomic_DNA"/>
</dbReference>
<comment type="caution">
    <text evidence="3">The sequence shown here is derived from an EMBL/GenBank/DDBJ whole genome shotgun (WGS) entry which is preliminary data.</text>
</comment>
<dbReference type="PANTHER" id="PTHR15629">
    <property type="entry name" value="SH3YL1 PROTEIN"/>
    <property type="match status" value="1"/>
</dbReference>
<proteinExistence type="predicted"/>
<protein>
    <submittedName>
        <fullName evidence="3">DgyrCDS5287</fullName>
    </submittedName>
</protein>
<dbReference type="InterPro" id="IPR051702">
    <property type="entry name" value="SH3_domain_YSC84-like"/>
</dbReference>
<name>A0A7I8VL30_9ANNE</name>
<sequence length="406" mass="45294">MFIPSFSTKLKYEAEMAAKILREFTMVGSKNPVDKLIPVWSAPSAVTLIGVGAGIEIDFVIILNTESAVRAFAQSGNLTLGSNLSLAVGPIGRNVEIDISLNSLAAVFTYSKTKGIFIGCSIEGSILLERRDANTEFYGRAISASEILLNGRVYAPAKCSELYKMIELRTGEYCKTQTTKSRNFTNSTQLQKKISLIQIMSELRALHIVSTSNRPYRLSNLVPKAFAKKNDISESSSISSENVPLQELKLANCVIYIDLDNCGHFFRLVPNEFPAGTFVWGFHGGSSNWSGPTHCTSFNDIKEKGMFKLHEKCGKTKDAADVALTLHVGKAHELLRKRVIFLVISGDKAFIELLNQFHKSRRDIYLLNPHQISDKNFYQLLMAAIERKLKPEELRNLELDMRTTSR</sequence>
<accession>A0A7I8VL30</accession>
<evidence type="ECO:0000313" key="3">
    <source>
        <dbReference type="EMBL" id="CAD5116393.1"/>
    </source>
</evidence>
<evidence type="ECO:0000259" key="1">
    <source>
        <dbReference type="Pfam" id="PF04366"/>
    </source>
</evidence>
<dbReference type="Proteomes" id="UP000549394">
    <property type="component" value="Unassembled WGS sequence"/>
</dbReference>
<dbReference type="AlphaFoldDB" id="A0A7I8VL30"/>
<organism evidence="3 4">
    <name type="scientific">Dimorphilus gyrociliatus</name>
    <dbReference type="NCBI Taxonomy" id="2664684"/>
    <lineage>
        <taxon>Eukaryota</taxon>
        <taxon>Metazoa</taxon>
        <taxon>Spiralia</taxon>
        <taxon>Lophotrochozoa</taxon>
        <taxon>Annelida</taxon>
        <taxon>Polychaeta</taxon>
        <taxon>Polychaeta incertae sedis</taxon>
        <taxon>Dinophilidae</taxon>
        <taxon>Dimorphilus</taxon>
    </lineage>
</organism>
<evidence type="ECO:0000313" key="4">
    <source>
        <dbReference type="Proteomes" id="UP000549394"/>
    </source>
</evidence>
<dbReference type="OrthoDB" id="6091938at2759"/>